<name>A0ABP8XC34_9MICO</name>
<organism evidence="6 7">
    <name type="scientific">Promicromonospora umidemergens</name>
    <dbReference type="NCBI Taxonomy" id="629679"/>
    <lineage>
        <taxon>Bacteria</taxon>
        <taxon>Bacillati</taxon>
        <taxon>Actinomycetota</taxon>
        <taxon>Actinomycetes</taxon>
        <taxon>Micrococcales</taxon>
        <taxon>Promicromonosporaceae</taxon>
        <taxon>Promicromonospora</taxon>
    </lineage>
</organism>
<dbReference type="SUPFAM" id="SSF46785">
    <property type="entry name" value="Winged helix' DNA-binding domain"/>
    <property type="match status" value="1"/>
</dbReference>
<dbReference type="PROSITE" id="PS50931">
    <property type="entry name" value="HTH_LYSR"/>
    <property type="match status" value="1"/>
</dbReference>
<dbReference type="Pfam" id="PF03466">
    <property type="entry name" value="LysR_substrate"/>
    <property type="match status" value="1"/>
</dbReference>
<dbReference type="PANTHER" id="PTHR30346">
    <property type="entry name" value="TRANSCRIPTIONAL DUAL REGULATOR HCAR-RELATED"/>
    <property type="match status" value="1"/>
</dbReference>
<feature type="domain" description="HTH lysR-type" evidence="5">
    <location>
        <begin position="5"/>
        <end position="62"/>
    </location>
</feature>
<dbReference type="SUPFAM" id="SSF53850">
    <property type="entry name" value="Periplasmic binding protein-like II"/>
    <property type="match status" value="1"/>
</dbReference>
<evidence type="ECO:0000256" key="3">
    <source>
        <dbReference type="ARBA" id="ARBA00023125"/>
    </source>
</evidence>
<gene>
    <name evidence="6" type="ORF">GCM10023198_28620</name>
</gene>
<dbReference type="InterPro" id="IPR005119">
    <property type="entry name" value="LysR_subst-bd"/>
</dbReference>
<evidence type="ECO:0000256" key="4">
    <source>
        <dbReference type="ARBA" id="ARBA00023163"/>
    </source>
</evidence>
<dbReference type="Gene3D" id="1.10.10.10">
    <property type="entry name" value="Winged helix-like DNA-binding domain superfamily/Winged helix DNA-binding domain"/>
    <property type="match status" value="1"/>
</dbReference>
<dbReference type="InterPro" id="IPR036390">
    <property type="entry name" value="WH_DNA-bd_sf"/>
</dbReference>
<evidence type="ECO:0000313" key="7">
    <source>
        <dbReference type="Proteomes" id="UP001500843"/>
    </source>
</evidence>
<sequence length="311" mass="33428">MTPEVDLKHMRYFVAVADEGTFTRAAERLGMTQPALSRAIRTLENAIGTALFVRRPQGAVLTEAGQQFFRDARCLVEAAEAALNRAARFGREEPHLRVTARACDVGALHRLVDSYNEHHPDALPARAAIAAVSAQAPEVRAGEADVTLLRSPFDHRGMDSDLLRTDARVALLPESHPLAGRDVIHRSELAGESFPVWPDLTSAAMAFWTGTDLDDHDWRPGPVVRDAAQYAGSIRLGQAVGFMPSAHVPERPTDGTVVVPVVGLSGSELRIAWSCTATSPDVARFVRHATEQATEAAEAARAAEASAGHPA</sequence>
<evidence type="ECO:0000256" key="1">
    <source>
        <dbReference type="ARBA" id="ARBA00009437"/>
    </source>
</evidence>
<evidence type="ECO:0000259" key="5">
    <source>
        <dbReference type="PROSITE" id="PS50931"/>
    </source>
</evidence>
<dbReference type="RefSeq" id="WP_253869577.1">
    <property type="nucleotide sequence ID" value="NZ_BAABHM010000012.1"/>
</dbReference>
<comment type="caution">
    <text evidence="6">The sequence shown here is derived from an EMBL/GenBank/DDBJ whole genome shotgun (WGS) entry which is preliminary data.</text>
</comment>
<dbReference type="InterPro" id="IPR036388">
    <property type="entry name" value="WH-like_DNA-bd_sf"/>
</dbReference>
<dbReference type="InterPro" id="IPR000847">
    <property type="entry name" value="LysR_HTH_N"/>
</dbReference>
<evidence type="ECO:0000313" key="6">
    <source>
        <dbReference type="EMBL" id="GAA4705119.1"/>
    </source>
</evidence>
<keyword evidence="3" id="KW-0238">DNA-binding</keyword>
<dbReference type="Pfam" id="PF00126">
    <property type="entry name" value="HTH_1"/>
    <property type="match status" value="1"/>
</dbReference>
<protein>
    <submittedName>
        <fullName evidence="6">LysR family transcriptional regulator</fullName>
    </submittedName>
</protein>
<keyword evidence="4" id="KW-0804">Transcription</keyword>
<dbReference type="PRINTS" id="PR00039">
    <property type="entry name" value="HTHLYSR"/>
</dbReference>
<dbReference type="PANTHER" id="PTHR30346:SF0">
    <property type="entry name" value="HCA OPERON TRANSCRIPTIONAL ACTIVATOR HCAR"/>
    <property type="match status" value="1"/>
</dbReference>
<dbReference type="Proteomes" id="UP001500843">
    <property type="component" value="Unassembled WGS sequence"/>
</dbReference>
<comment type="similarity">
    <text evidence="1">Belongs to the LysR transcriptional regulatory family.</text>
</comment>
<proteinExistence type="inferred from homology"/>
<evidence type="ECO:0000256" key="2">
    <source>
        <dbReference type="ARBA" id="ARBA00023015"/>
    </source>
</evidence>
<keyword evidence="2" id="KW-0805">Transcription regulation</keyword>
<accession>A0ABP8XC34</accession>
<dbReference type="EMBL" id="BAABHM010000012">
    <property type="protein sequence ID" value="GAA4705119.1"/>
    <property type="molecule type" value="Genomic_DNA"/>
</dbReference>
<reference evidence="7" key="1">
    <citation type="journal article" date="2019" name="Int. J. Syst. Evol. Microbiol.">
        <title>The Global Catalogue of Microorganisms (GCM) 10K type strain sequencing project: providing services to taxonomists for standard genome sequencing and annotation.</title>
        <authorList>
            <consortium name="The Broad Institute Genomics Platform"/>
            <consortium name="The Broad Institute Genome Sequencing Center for Infectious Disease"/>
            <person name="Wu L."/>
            <person name="Ma J."/>
        </authorList>
    </citation>
    <scope>NUCLEOTIDE SEQUENCE [LARGE SCALE GENOMIC DNA]</scope>
    <source>
        <strain evidence="7">JCM 17975</strain>
    </source>
</reference>
<dbReference type="Gene3D" id="3.40.190.10">
    <property type="entry name" value="Periplasmic binding protein-like II"/>
    <property type="match status" value="2"/>
</dbReference>
<keyword evidence="7" id="KW-1185">Reference proteome</keyword>